<organism evidence="9 10">
    <name type="scientific">Actinomadura sediminis</name>
    <dbReference type="NCBI Taxonomy" id="1038904"/>
    <lineage>
        <taxon>Bacteria</taxon>
        <taxon>Bacillati</taxon>
        <taxon>Actinomycetota</taxon>
        <taxon>Actinomycetes</taxon>
        <taxon>Streptosporangiales</taxon>
        <taxon>Thermomonosporaceae</taxon>
        <taxon>Actinomadura</taxon>
    </lineage>
</organism>
<dbReference type="PROSITE" id="PS50156">
    <property type="entry name" value="SSD"/>
    <property type="match status" value="1"/>
</dbReference>
<feature type="domain" description="SSD" evidence="8">
    <location>
        <begin position="172"/>
        <end position="319"/>
    </location>
</feature>
<comment type="similarity">
    <text evidence="2">Belongs to the resistance-nodulation-cell division (RND) (TC 2.A.6) family. MmpL subfamily.</text>
</comment>
<feature type="transmembrane region" description="Helical" evidence="7">
    <location>
        <begin position="262"/>
        <end position="285"/>
    </location>
</feature>
<feature type="transmembrane region" description="Helical" evidence="7">
    <location>
        <begin position="196"/>
        <end position="218"/>
    </location>
</feature>
<evidence type="ECO:0000259" key="8">
    <source>
        <dbReference type="PROSITE" id="PS50156"/>
    </source>
</evidence>
<keyword evidence="4 7" id="KW-0812">Transmembrane</keyword>
<protein>
    <submittedName>
        <fullName evidence="9">MMPL family transporter</fullName>
    </submittedName>
</protein>
<evidence type="ECO:0000313" key="10">
    <source>
        <dbReference type="Proteomes" id="UP001596972"/>
    </source>
</evidence>
<dbReference type="EMBL" id="JBHTJA010000006">
    <property type="protein sequence ID" value="MFD0899836.1"/>
    <property type="molecule type" value="Genomic_DNA"/>
</dbReference>
<proteinExistence type="inferred from homology"/>
<keyword evidence="10" id="KW-1185">Reference proteome</keyword>
<evidence type="ECO:0000256" key="3">
    <source>
        <dbReference type="ARBA" id="ARBA00022475"/>
    </source>
</evidence>
<dbReference type="InterPro" id="IPR050545">
    <property type="entry name" value="Mycobact_MmpL"/>
</dbReference>
<keyword evidence="6 7" id="KW-0472">Membrane</keyword>
<dbReference type="Pfam" id="PF03176">
    <property type="entry name" value="MMPL"/>
    <property type="match status" value="2"/>
</dbReference>
<evidence type="ECO:0000256" key="5">
    <source>
        <dbReference type="ARBA" id="ARBA00022989"/>
    </source>
</evidence>
<feature type="transmembrane region" description="Helical" evidence="7">
    <location>
        <begin position="355"/>
        <end position="374"/>
    </location>
</feature>
<evidence type="ECO:0000256" key="2">
    <source>
        <dbReference type="ARBA" id="ARBA00010157"/>
    </source>
</evidence>
<feature type="transmembrane region" description="Helical" evidence="7">
    <location>
        <begin position="291"/>
        <end position="320"/>
    </location>
</feature>
<keyword evidence="5 7" id="KW-1133">Transmembrane helix</keyword>
<dbReference type="PANTHER" id="PTHR33406">
    <property type="entry name" value="MEMBRANE PROTEIN MJ1562-RELATED"/>
    <property type="match status" value="1"/>
</dbReference>
<accession>A0ABW3ELF7</accession>
<feature type="transmembrane region" description="Helical" evidence="7">
    <location>
        <begin position="224"/>
        <end position="241"/>
    </location>
</feature>
<evidence type="ECO:0000256" key="1">
    <source>
        <dbReference type="ARBA" id="ARBA00004651"/>
    </source>
</evidence>
<comment type="caution">
    <text evidence="9">The sequence shown here is derived from an EMBL/GenBank/DDBJ whole genome shotgun (WGS) entry which is preliminary data.</text>
</comment>
<feature type="transmembrane region" description="Helical" evidence="7">
    <location>
        <begin position="566"/>
        <end position="589"/>
    </location>
</feature>
<evidence type="ECO:0000313" key="9">
    <source>
        <dbReference type="EMBL" id="MFD0899836.1"/>
    </source>
</evidence>
<name>A0ABW3ELF7_9ACTN</name>
<feature type="transmembrane region" description="Helical" evidence="7">
    <location>
        <begin position="170"/>
        <end position="189"/>
    </location>
</feature>
<reference evidence="10" key="1">
    <citation type="journal article" date="2019" name="Int. J. Syst. Evol. Microbiol.">
        <title>The Global Catalogue of Microorganisms (GCM) 10K type strain sequencing project: providing services to taxonomists for standard genome sequencing and annotation.</title>
        <authorList>
            <consortium name="The Broad Institute Genomics Platform"/>
            <consortium name="The Broad Institute Genome Sequencing Center for Infectious Disease"/>
            <person name="Wu L."/>
            <person name="Ma J."/>
        </authorList>
    </citation>
    <scope>NUCLEOTIDE SEQUENCE [LARGE SCALE GENOMIC DNA]</scope>
    <source>
        <strain evidence="10">JCM 31202</strain>
    </source>
</reference>
<gene>
    <name evidence="9" type="ORF">ACFQ11_05495</name>
</gene>
<sequence>MSRLLYRLGRAAALRPWRFVVVWLALVAAVGGAAAAGGGSLQDDYTLEGTGSQEATELLRDRFPALSGADARVVVHAADGRVDPAALAAAGGEVRGLPHVSAVDPPRPSPDGRTALITVRYSAPVTDLETGPTLDALRDATGNLEDAGYQVEFGGQVPENVTAPGGTAEAVGVVAALVILLLAFGSVVAAGLPLAVALAGLGAGVSGITLLAAVTNVATTAPTLAMMVGLGVGIDYALFILTRHREGLAAGLDVPESAGRAIATAGQSVLFAGFTVLLALCGLVVSRIPVFMTMGFATGIVVAATVASALTLLPAVLGLAGRRVLRRRDRASGAAPAADSPRIRRWALHVGRRPWPWLLAGLLLMLTLAAPALGMRTWPSDAGSEPESNTVRQAYDLVAEAYGPGANGPLMVAVDLTEVERAALPGLHDRLAATEGVASVTPPRLSDARDAAVIVVTPEYGPQDERVTPLVDGIRADVLPPGAEVTGMTAAYVDLSRVLSERLWPVIGVVVATSFVMLMIVFRSILAPLKAAVMNLLSIGAAYGVLTAVFQWGWGAELLGLPHSVPVSSFILLLMFAVLFGVSMDYEVFLLSRVREEWLRTGDARGSVSAGLAATGRVITSAALIMVAVFLGFAADPGLVIKQMGVGLAVAVALDATIVRLVLVPAAMALLGRGNWWLPGWLGRVLPDVDLHGGRVPAEAGAEPRTREPSRA</sequence>
<dbReference type="PANTHER" id="PTHR33406:SF11">
    <property type="entry name" value="MEMBRANE PROTEIN SCO6666-RELATED"/>
    <property type="match status" value="1"/>
</dbReference>
<dbReference type="InterPro" id="IPR004869">
    <property type="entry name" value="MMPL_dom"/>
</dbReference>
<dbReference type="InterPro" id="IPR000731">
    <property type="entry name" value="SSD"/>
</dbReference>
<feature type="transmembrane region" description="Helical" evidence="7">
    <location>
        <begin position="503"/>
        <end position="522"/>
    </location>
</feature>
<evidence type="ECO:0000256" key="6">
    <source>
        <dbReference type="ARBA" id="ARBA00023136"/>
    </source>
</evidence>
<dbReference type="SUPFAM" id="SSF82866">
    <property type="entry name" value="Multidrug efflux transporter AcrB transmembrane domain"/>
    <property type="match status" value="2"/>
</dbReference>
<comment type="subcellular location">
    <subcellularLocation>
        <location evidence="1">Cell membrane</location>
        <topology evidence="1">Multi-pass membrane protein</topology>
    </subcellularLocation>
</comment>
<feature type="transmembrane region" description="Helical" evidence="7">
    <location>
        <begin position="646"/>
        <end position="671"/>
    </location>
</feature>
<dbReference type="RefSeq" id="WP_378296736.1">
    <property type="nucleotide sequence ID" value="NZ_JBHTJA010000006.1"/>
</dbReference>
<feature type="transmembrane region" description="Helical" evidence="7">
    <location>
        <begin position="610"/>
        <end position="634"/>
    </location>
</feature>
<keyword evidence="3" id="KW-1003">Cell membrane</keyword>
<evidence type="ECO:0000256" key="7">
    <source>
        <dbReference type="SAM" id="Phobius"/>
    </source>
</evidence>
<feature type="transmembrane region" description="Helical" evidence="7">
    <location>
        <begin position="534"/>
        <end position="554"/>
    </location>
</feature>
<evidence type="ECO:0000256" key="4">
    <source>
        <dbReference type="ARBA" id="ARBA00022692"/>
    </source>
</evidence>
<dbReference type="Proteomes" id="UP001596972">
    <property type="component" value="Unassembled WGS sequence"/>
</dbReference>
<dbReference type="Gene3D" id="1.20.1640.10">
    <property type="entry name" value="Multidrug efflux transporter AcrB transmembrane domain"/>
    <property type="match status" value="2"/>
</dbReference>